<dbReference type="Proteomes" id="UP000429607">
    <property type="component" value="Unassembled WGS sequence"/>
</dbReference>
<dbReference type="AlphaFoldDB" id="A0A6A3KC26"/>
<sequence length="196" mass="20938">MAQPRRTLRSDREEILRKLEGRSAEDRARLARDHQAYLNGERDQDMVFEATPAAQEAAPAPAAAEAAPVAAAAAAAAGVDAASAAVKLVTGKKRTPTKPRAATKPLKGGLQRFYDSLAKTPTLKGKMPRAALYAEELAAAAASAEEDGDGDGDEDYEDDGDEDVEEVQVEKKTNKPILRPKLGETDRQDVVQATRT</sequence>
<gene>
    <name evidence="3" type="ORF">PR001_g18435</name>
    <name evidence="2" type="ORF">PR002_g17904</name>
    <name evidence="4" type="ORF">PR003_g18775</name>
</gene>
<dbReference type="EMBL" id="QXFV01001623">
    <property type="protein sequence ID" value="KAE9001763.1"/>
    <property type="molecule type" value="Genomic_DNA"/>
</dbReference>
<evidence type="ECO:0000313" key="2">
    <source>
        <dbReference type="EMBL" id="KAE9001463.1"/>
    </source>
</evidence>
<dbReference type="Proteomes" id="UP000435112">
    <property type="component" value="Unassembled WGS sequence"/>
</dbReference>
<feature type="compositionally biased region" description="Acidic residues" evidence="1">
    <location>
        <begin position="144"/>
        <end position="167"/>
    </location>
</feature>
<name>A0A6A3KC26_9STRA</name>
<evidence type="ECO:0000313" key="3">
    <source>
        <dbReference type="EMBL" id="KAE9001763.1"/>
    </source>
</evidence>
<dbReference type="OrthoDB" id="10527386at2759"/>
<dbReference type="EMBL" id="QXFU01001483">
    <property type="protein sequence ID" value="KAE9001463.1"/>
    <property type="molecule type" value="Genomic_DNA"/>
</dbReference>
<proteinExistence type="predicted"/>
<keyword evidence="6" id="KW-1185">Reference proteome</keyword>
<feature type="region of interest" description="Disordered" evidence="1">
    <location>
        <begin position="138"/>
        <end position="196"/>
    </location>
</feature>
<evidence type="ECO:0000313" key="4">
    <source>
        <dbReference type="EMBL" id="KAE9316222.1"/>
    </source>
</evidence>
<protein>
    <submittedName>
        <fullName evidence="2">Uncharacterized protein</fullName>
    </submittedName>
</protein>
<reference evidence="5 7" key="1">
    <citation type="submission" date="2018-09" db="EMBL/GenBank/DDBJ databases">
        <title>Genomic investigation of the strawberry pathogen Phytophthora fragariae indicates pathogenicity is determined by transcriptional variation in three key races.</title>
        <authorList>
            <person name="Adams T.M."/>
            <person name="Armitage A.D."/>
            <person name="Sobczyk M.K."/>
            <person name="Bates H.J."/>
            <person name="Dunwell J.M."/>
            <person name="Nellist C.F."/>
            <person name="Harrison R.J."/>
        </authorList>
    </citation>
    <scope>NUCLEOTIDE SEQUENCE [LARGE SCALE GENOMIC DNA]</scope>
    <source>
        <strain evidence="3 5">SCRP249</strain>
        <strain evidence="2 7">SCRP324</strain>
        <strain evidence="4 6">SCRP333</strain>
    </source>
</reference>
<evidence type="ECO:0000313" key="7">
    <source>
        <dbReference type="Proteomes" id="UP000435112"/>
    </source>
</evidence>
<comment type="caution">
    <text evidence="2">The sequence shown here is derived from an EMBL/GenBank/DDBJ whole genome shotgun (WGS) entry which is preliminary data.</text>
</comment>
<evidence type="ECO:0000313" key="5">
    <source>
        <dbReference type="Proteomes" id="UP000429607"/>
    </source>
</evidence>
<organism evidence="2 7">
    <name type="scientific">Phytophthora rubi</name>
    <dbReference type="NCBI Taxonomy" id="129364"/>
    <lineage>
        <taxon>Eukaryota</taxon>
        <taxon>Sar</taxon>
        <taxon>Stramenopiles</taxon>
        <taxon>Oomycota</taxon>
        <taxon>Peronosporomycetes</taxon>
        <taxon>Peronosporales</taxon>
        <taxon>Peronosporaceae</taxon>
        <taxon>Phytophthora</taxon>
    </lineage>
</organism>
<dbReference type="Proteomes" id="UP000434957">
    <property type="component" value="Unassembled WGS sequence"/>
</dbReference>
<dbReference type="EMBL" id="QXFT01001534">
    <property type="protein sequence ID" value="KAE9316222.1"/>
    <property type="molecule type" value="Genomic_DNA"/>
</dbReference>
<evidence type="ECO:0000313" key="6">
    <source>
        <dbReference type="Proteomes" id="UP000434957"/>
    </source>
</evidence>
<accession>A0A6A3KC26</accession>
<evidence type="ECO:0000256" key="1">
    <source>
        <dbReference type="SAM" id="MobiDB-lite"/>
    </source>
</evidence>